<proteinExistence type="predicted"/>
<dbReference type="Proteomes" id="UP000197019">
    <property type="component" value="Chromosome"/>
</dbReference>
<dbReference type="Pfam" id="PF04851">
    <property type="entry name" value="ResIII"/>
    <property type="match status" value="1"/>
</dbReference>
<dbReference type="GO" id="GO:0016787">
    <property type="term" value="F:hydrolase activity"/>
    <property type="evidence" value="ECO:0007669"/>
    <property type="project" value="InterPro"/>
</dbReference>
<organism evidence="2 3">
    <name type="scientific">Methylovulum psychrotolerans</name>
    <dbReference type="NCBI Taxonomy" id="1704499"/>
    <lineage>
        <taxon>Bacteria</taxon>
        <taxon>Pseudomonadati</taxon>
        <taxon>Pseudomonadota</taxon>
        <taxon>Gammaproteobacteria</taxon>
        <taxon>Methylococcales</taxon>
        <taxon>Methylococcaceae</taxon>
        <taxon>Methylovulum</taxon>
    </lineage>
</organism>
<evidence type="ECO:0000313" key="2">
    <source>
        <dbReference type="EMBL" id="ASF48075.1"/>
    </source>
</evidence>
<keyword evidence="2" id="KW-0540">Nuclease</keyword>
<evidence type="ECO:0000259" key="1">
    <source>
        <dbReference type="Pfam" id="PF04851"/>
    </source>
</evidence>
<gene>
    <name evidence="2" type="ORF">CEK71_19475</name>
</gene>
<dbReference type="GO" id="GO:0005829">
    <property type="term" value="C:cytosol"/>
    <property type="evidence" value="ECO:0007669"/>
    <property type="project" value="TreeGrafter"/>
</dbReference>
<dbReference type="GO" id="GO:0003677">
    <property type="term" value="F:DNA binding"/>
    <property type="evidence" value="ECO:0007669"/>
    <property type="project" value="InterPro"/>
</dbReference>
<reference evidence="2 3" key="1">
    <citation type="submission" date="2017-06" db="EMBL/GenBank/DDBJ databases">
        <title>Genome Sequencing of the methanotroph Methylovulum psychrotolerants str. HV10-M2 isolated from a high-altitude environment.</title>
        <authorList>
            <person name="Mateos-Rivera A."/>
        </authorList>
    </citation>
    <scope>NUCLEOTIDE SEQUENCE [LARGE SCALE GENOMIC DNA]</scope>
    <source>
        <strain evidence="2 3">HV10_M2</strain>
    </source>
</reference>
<keyword evidence="3" id="KW-1185">Reference proteome</keyword>
<dbReference type="InterPro" id="IPR050742">
    <property type="entry name" value="Helicase_Restrict-Modif_Enz"/>
</dbReference>
<dbReference type="REBASE" id="208533">
    <property type="entry name" value="MpsM2ORF19480P"/>
</dbReference>
<dbReference type="OrthoDB" id="9804145at2"/>
<dbReference type="InterPro" id="IPR006935">
    <property type="entry name" value="Helicase/UvrB_N"/>
</dbReference>
<dbReference type="AlphaFoldDB" id="A0A1Z4C3K0"/>
<name>A0A1Z4C3K0_9GAMM</name>
<dbReference type="PANTHER" id="PTHR47396:SF1">
    <property type="entry name" value="ATP-DEPENDENT HELICASE IRC3-RELATED"/>
    <property type="match status" value="1"/>
</dbReference>
<dbReference type="SUPFAM" id="SSF52540">
    <property type="entry name" value="P-loop containing nucleoside triphosphate hydrolases"/>
    <property type="match status" value="1"/>
</dbReference>
<dbReference type="GO" id="GO:0004519">
    <property type="term" value="F:endonuclease activity"/>
    <property type="evidence" value="ECO:0007669"/>
    <property type="project" value="UniProtKB-KW"/>
</dbReference>
<dbReference type="InterPro" id="IPR027417">
    <property type="entry name" value="P-loop_NTPase"/>
</dbReference>
<feature type="domain" description="Helicase/UvrB N-terminal" evidence="1">
    <location>
        <begin position="78"/>
        <end position="286"/>
    </location>
</feature>
<protein>
    <submittedName>
        <fullName evidence="2">Restriction endonuclease subunit R</fullName>
    </submittedName>
</protein>
<sequence>MEFKDYQLKVLDYLDGYLAELKTQKAEKQDYFEFQRHKGKAATLPEQSDYCQLAWQSLKAKVAVYRPDYTVRSDGMGRNIPNVCFKVPTGGGKTLLATAAIQRINQDYFKRNNGFVLWIVPSDTIYTQTSKQLRDKEHPYRQMLDRASGGRTLILEKQDSFTAQDVEDNLCVLLLMLQASNRDNKNTLKMFKDSGRFESFFPPLDDYNANNTLLSAVPNLDTADLLEGGHNVISGISIRHSLGNVMRLLRPIAIFDEGHRGATQLAQNTVNSFNTAFILELSATPKDHSNVLVNVGGQELKKEQMIKLPINVTSYGEANWQHTLNQAHAKTLELNALAAQYQADEGRYIRPIMVIKAEPKKKGEAYDHVAAIKDYLIKNLNVLDSEIRIKLSDNNEMRDDDLFDKLCPVRYIITKDALKEGWDCSFAYVLAILSNAKSTTALTQFIGRVLRQPYALETSIPALNQCYVYCDNADVNSAAEGIKKGLEDEGMGDVSDQIAPNNGQATGKEKVTLQRQASYQGTKIFLPSLNVVRHGLPAPFDYYADILGAVEWDSYCFNLLDAIALADKETMDYQHLTVDLEKGKPGQIDIFTGLKQSEKISNEISVTLMVSQLMDKVPNAWQACRIIGEVLSSLREKGESEAKIALNAVFIVEEIKKDCFRWMLEQSEAIFRRKLDEGVVFLHLLAEPFSSLNWQMAEQIEIQRNVNETAVTLEKSLFQPQYLSNYNKLEKPVALAINNKDVVAWWHRLAVKGTEYSLQGWRRERIYPDFLVKVAAGDDGIERLYFVESKGEHLEGNKDTDYKQKLFSTINAALMGDIKPKGELNLEDSKETIAFHMVFENEWENALNKLLVN</sequence>
<dbReference type="RefSeq" id="WP_088620945.1">
    <property type="nucleotide sequence ID" value="NZ_CP022129.1"/>
</dbReference>
<keyword evidence="2" id="KW-0255">Endonuclease</keyword>
<keyword evidence="2" id="KW-0378">Hydrolase</keyword>
<dbReference type="KEGG" id="mpsy:CEK71_19475"/>
<accession>A0A1Z4C3K0</accession>
<evidence type="ECO:0000313" key="3">
    <source>
        <dbReference type="Proteomes" id="UP000197019"/>
    </source>
</evidence>
<dbReference type="PANTHER" id="PTHR47396">
    <property type="entry name" value="TYPE I RESTRICTION ENZYME ECOKI R PROTEIN"/>
    <property type="match status" value="1"/>
</dbReference>
<dbReference type="Gene3D" id="3.40.50.300">
    <property type="entry name" value="P-loop containing nucleotide triphosphate hydrolases"/>
    <property type="match status" value="2"/>
</dbReference>
<dbReference type="GO" id="GO:0005524">
    <property type="term" value="F:ATP binding"/>
    <property type="evidence" value="ECO:0007669"/>
    <property type="project" value="InterPro"/>
</dbReference>
<dbReference type="EMBL" id="CP022129">
    <property type="protein sequence ID" value="ASF48075.1"/>
    <property type="molecule type" value="Genomic_DNA"/>
</dbReference>